<comment type="catalytic activity">
    <reaction evidence="1 11 14">
        <text>(2R)-3-phosphoglycerate + ATP = (2R)-3-phospho-glyceroyl phosphate + ADP</text>
        <dbReference type="Rhea" id="RHEA:14801"/>
        <dbReference type="ChEBI" id="CHEBI:30616"/>
        <dbReference type="ChEBI" id="CHEBI:57604"/>
        <dbReference type="ChEBI" id="CHEBI:58272"/>
        <dbReference type="ChEBI" id="CHEBI:456216"/>
        <dbReference type="EC" id="2.7.2.3"/>
    </reaction>
</comment>
<dbReference type="STRING" id="649638.Trad_2319"/>
<gene>
    <name evidence="11" type="primary">pgk</name>
    <name evidence="15" type="ordered locus">Trad_2319</name>
</gene>
<keyword evidence="10 11" id="KW-0067">ATP-binding</keyword>
<feature type="binding site" evidence="12">
    <location>
        <position position="151"/>
    </location>
    <ligand>
        <name>(2R)-3-phosphoglycerate</name>
        <dbReference type="ChEBI" id="CHEBI:58272"/>
    </ligand>
</feature>
<evidence type="ECO:0000256" key="13">
    <source>
        <dbReference type="PIRSR" id="PIRSR000724-2"/>
    </source>
</evidence>
<keyword evidence="11" id="KW-0963">Cytoplasm</keyword>
<keyword evidence="7 11" id="KW-0808">Transferase</keyword>
<evidence type="ECO:0000256" key="6">
    <source>
        <dbReference type="ARBA" id="ARBA00016471"/>
    </source>
</evidence>
<dbReference type="InterPro" id="IPR001576">
    <property type="entry name" value="Phosphoglycerate_kinase"/>
</dbReference>
<dbReference type="GO" id="GO:0006096">
    <property type="term" value="P:glycolytic process"/>
    <property type="evidence" value="ECO:0007669"/>
    <property type="project" value="UniProtKB-UniRule"/>
</dbReference>
<keyword evidence="8 11" id="KW-0547">Nucleotide-binding</keyword>
<dbReference type="InterPro" id="IPR036043">
    <property type="entry name" value="Phosphoglycerate_kinase_sf"/>
</dbReference>
<keyword evidence="11" id="KW-0324">Glycolysis</keyword>
<feature type="binding site" evidence="11 12">
    <location>
        <begin position="20"/>
        <end position="22"/>
    </location>
    <ligand>
        <name>substrate</name>
    </ligand>
</feature>
<feature type="binding site" evidence="11 13">
    <location>
        <begin position="349"/>
        <end position="352"/>
    </location>
    <ligand>
        <name>ATP</name>
        <dbReference type="ChEBI" id="CHEBI:30616"/>
    </ligand>
</feature>
<evidence type="ECO:0000256" key="7">
    <source>
        <dbReference type="ARBA" id="ARBA00022679"/>
    </source>
</evidence>
<feature type="binding site" evidence="11 13">
    <location>
        <position position="292"/>
    </location>
    <ligand>
        <name>ATP</name>
        <dbReference type="ChEBI" id="CHEBI:30616"/>
    </ligand>
</feature>
<organism evidence="15 16">
    <name type="scientific">Truepera radiovictrix (strain DSM 17093 / CIP 108686 / LMG 22925 / RQ-24)</name>
    <dbReference type="NCBI Taxonomy" id="649638"/>
    <lineage>
        <taxon>Bacteria</taxon>
        <taxon>Thermotogati</taxon>
        <taxon>Deinococcota</taxon>
        <taxon>Deinococci</taxon>
        <taxon>Trueperales</taxon>
        <taxon>Trueperaceae</taxon>
        <taxon>Truepera</taxon>
    </lineage>
</organism>
<evidence type="ECO:0000256" key="12">
    <source>
        <dbReference type="PIRSR" id="PIRSR000724-1"/>
    </source>
</evidence>
<reference evidence="15 16" key="2">
    <citation type="journal article" date="2011" name="Stand. Genomic Sci.">
        <title>Complete genome sequence of Truepera radiovictrix type strain (RQ-24).</title>
        <authorList>
            <person name="Ivanova N."/>
            <person name="Rohde C."/>
            <person name="Munk C."/>
            <person name="Nolan M."/>
            <person name="Lucas S."/>
            <person name="Del Rio T.G."/>
            <person name="Tice H."/>
            <person name="Deshpande S."/>
            <person name="Cheng J.F."/>
            <person name="Tapia R."/>
            <person name="Han C."/>
            <person name="Goodwin L."/>
            <person name="Pitluck S."/>
            <person name="Liolios K."/>
            <person name="Mavromatis K."/>
            <person name="Mikhailova N."/>
            <person name="Pati A."/>
            <person name="Chen A."/>
            <person name="Palaniappan K."/>
            <person name="Land M."/>
            <person name="Hauser L."/>
            <person name="Chang Y.J."/>
            <person name="Jeffries C.D."/>
            <person name="Brambilla E."/>
            <person name="Rohde M."/>
            <person name="Goker M."/>
            <person name="Tindall B.J."/>
            <person name="Woyke T."/>
            <person name="Bristow J."/>
            <person name="Eisen J.A."/>
            <person name="Markowitz V."/>
            <person name="Hugenholtz P."/>
            <person name="Kyrpides N.C."/>
            <person name="Klenk H.P."/>
            <person name="Lapidus A."/>
        </authorList>
    </citation>
    <scope>NUCLEOTIDE SEQUENCE [LARGE SCALE GENOMIC DNA]</scope>
    <source>
        <strain evidence="16">DSM 17093 / CIP 108686 / LMG 22925 / RQ-24</strain>
    </source>
</reference>
<protein>
    <recommendedName>
        <fullName evidence="6 11">Phosphoglycerate kinase</fullName>
        <ecNumber evidence="5 11">2.7.2.3</ecNumber>
    </recommendedName>
</protein>
<sequence>MLRTLDTLDVRGKRVLVRADFNVPLQGGAVGDDSRIQATLPTLRRLLDAGATLFVMSHLGRPKGPEEASRMGPVAAHLSRLLGQEVRYTPTPGPASDEQAAFVAEAPPGSVTLLENTRFDARETKNDPEMARALAAYADVFVNDAFGAAHRAHASTEGVARLLPSAAGLLLAREVEVLSKLLQNPDKPFVVILGGAKVSDKIGVIENLLALADDVLIGGAMAYTFFKAQGGAVGASLVEDDKLELARELLGRARQRGVTLHLPQDSVCAREIAEGAETAVYPSDAIPEGWMGLDAGPEAVRAYRAVLGGAKTVLWNGPLGVFETKPFDRATTAIAETVADLEGYTVVGGGDSVAAVNAAGVAARIDHISTGGGASLEFLEGKTLPGIAVLSD</sequence>
<comment type="subcellular location">
    <subcellularLocation>
        <location evidence="11">Cytoplasm</location>
    </subcellularLocation>
</comment>
<dbReference type="PROSITE" id="PS00111">
    <property type="entry name" value="PGLYCERATE_KINASE"/>
    <property type="match status" value="1"/>
</dbReference>
<feature type="binding site" evidence="12">
    <location>
        <position position="35"/>
    </location>
    <ligand>
        <name>(2R)-3-phosphoglycerate</name>
        <dbReference type="ChEBI" id="CHEBI:58272"/>
    </ligand>
</feature>
<accession>D7CSK9</accession>
<evidence type="ECO:0000256" key="14">
    <source>
        <dbReference type="RuleBase" id="RU000532"/>
    </source>
</evidence>
<dbReference type="EMBL" id="CP002049">
    <property type="protein sequence ID" value="ADI15429.1"/>
    <property type="molecule type" value="Genomic_DNA"/>
</dbReference>
<comment type="subunit">
    <text evidence="4 11">Monomer.</text>
</comment>
<dbReference type="GO" id="GO:0005524">
    <property type="term" value="F:ATP binding"/>
    <property type="evidence" value="ECO:0007669"/>
    <property type="project" value="UniProtKB-KW"/>
</dbReference>
<feature type="binding site" evidence="11 13">
    <location>
        <position position="201"/>
    </location>
    <ligand>
        <name>ATP</name>
        <dbReference type="ChEBI" id="CHEBI:30616"/>
    </ligand>
</feature>
<dbReference type="GO" id="GO:0005829">
    <property type="term" value="C:cytosol"/>
    <property type="evidence" value="ECO:0007669"/>
    <property type="project" value="UniProtKB-ARBA"/>
</dbReference>
<evidence type="ECO:0000256" key="5">
    <source>
        <dbReference type="ARBA" id="ARBA00013061"/>
    </source>
</evidence>
<evidence type="ECO:0000256" key="11">
    <source>
        <dbReference type="HAMAP-Rule" id="MF_00145"/>
    </source>
</evidence>
<dbReference type="KEGG" id="tra:Trad_2319"/>
<evidence type="ECO:0000256" key="2">
    <source>
        <dbReference type="ARBA" id="ARBA00004838"/>
    </source>
</evidence>
<dbReference type="GO" id="GO:0006094">
    <property type="term" value="P:gluconeogenesis"/>
    <property type="evidence" value="ECO:0007669"/>
    <property type="project" value="TreeGrafter"/>
</dbReference>
<feature type="binding site" evidence="11">
    <location>
        <position position="118"/>
    </location>
    <ligand>
        <name>substrate</name>
    </ligand>
</feature>
<feature type="binding site" evidence="11">
    <location>
        <position position="151"/>
    </location>
    <ligand>
        <name>substrate</name>
    </ligand>
</feature>
<evidence type="ECO:0000256" key="1">
    <source>
        <dbReference type="ARBA" id="ARBA00000642"/>
    </source>
</evidence>
<dbReference type="AlphaFoldDB" id="D7CSK9"/>
<dbReference type="PRINTS" id="PR00477">
    <property type="entry name" value="PHGLYCKINASE"/>
</dbReference>
<feature type="binding site" evidence="11">
    <location>
        <position position="35"/>
    </location>
    <ligand>
        <name>substrate</name>
    </ligand>
</feature>
<reference evidence="16" key="1">
    <citation type="submission" date="2010-05" db="EMBL/GenBank/DDBJ databases">
        <title>The complete genome of Truepera radiovictris DSM 17093.</title>
        <authorList>
            <consortium name="US DOE Joint Genome Institute (JGI-PGF)"/>
            <person name="Lucas S."/>
            <person name="Copeland A."/>
            <person name="Lapidus A."/>
            <person name="Glavina del Rio T."/>
            <person name="Dalin E."/>
            <person name="Tice H."/>
            <person name="Bruce D."/>
            <person name="Goodwin L."/>
            <person name="Pitluck S."/>
            <person name="Kyrpides N."/>
            <person name="Mavromatis K."/>
            <person name="Ovchinnikova G."/>
            <person name="Munk A.C."/>
            <person name="Detter J.C."/>
            <person name="Han C."/>
            <person name="Tapia R."/>
            <person name="Land M."/>
            <person name="Hauser L."/>
            <person name="Markowitz V."/>
            <person name="Cheng J.-F."/>
            <person name="Hugenholtz P."/>
            <person name="Woyke T."/>
            <person name="Wu D."/>
            <person name="Tindall B."/>
            <person name="Pomrenke H.G."/>
            <person name="Brambilla E."/>
            <person name="Klenk H.-P."/>
            <person name="Eisen J.A."/>
        </authorList>
    </citation>
    <scope>NUCLEOTIDE SEQUENCE [LARGE SCALE GENOMIC DNA]</scope>
    <source>
        <strain evidence="16">DSM 17093 / CIP 108686 / LMG 22925 / RQ-24</strain>
    </source>
</reference>
<dbReference type="FunFam" id="3.40.50.1260:FF:000003">
    <property type="entry name" value="Phosphoglycerate kinase"/>
    <property type="match status" value="1"/>
</dbReference>
<dbReference type="UniPathway" id="UPA00109">
    <property type="reaction ID" value="UER00185"/>
</dbReference>
<dbReference type="GO" id="GO:0043531">
    <property type="term" value="F:ADP binding"/>
    <property type="evidence" value="ECO:0007669"/>
    <property type="project" value="TreeGrafter"/>
</dbReference>
<dbReference type="PANTHER" id="PTHR11406">
    <property type="entry name" value="PHOSPHOGLYCERATE KINASE"/>
    <property type="match status" value="1"/>
</dbReference>
<dbReference type="InterPro" id="IPR015824">
    <property type="entry name" value="Phosphoglycerate_kinase_N"/>
</dbReference>
<dbReference type="Pfam" id="PF00162">
    <property type="entry name" value="PGK"/>
    <property type="match status" value="1"/>
</dbReference>
<comment type="pathway">
    <text evidence="2 11">Carbohydrate degradation; glycolysis; pyruvate from D-glyceraldehyde 3-phosphate: step 2/5.</text>
</comment>
<keyword evidence="16" id="KW-1185">Reference proteome</keyword>
<comment type="similarity">
    <text evidence="3 11 14">Belongs to the phosphoglycerate kinase family.</text>
</comment>
<feature type="binding site" evidence="11 13">
    <location>
        <position position="323"/>
    </location>
    <ligand>
        <name>ATP</name>
        <dbReference type="ChEBI" id="CHEBI:30616"/>
    </ligand>
</feature>
<proteinExistence type="inferred from homology"/>
<dbReference type="SUPFAM" id="SSF53748">
    <property type="entry name" value="Phosphoglycerate kinase"/>
    <property type="match status" value="1"/>
</dbReference>
<dbReference type="Proteomes" id="UP000000379">
    <property type="component" value="Chromosome"/>
</dbReference>
<dbReference type="PIRSF" id="PIRSF000724">
    <property type="entry name" value="Pgk"/>
    <property type="match status" value="1"/>
</dbReference>
<keyword evidence="9 11" id="KW-0418">Kinase</keyword>
<feature type="binding site" evidence="12">
    <location>
        <position position="118"/>
    </location>
    <ligand>
        <name>(2R)-3-phosphoglycerate</name>
        <dbReference type="ChEBI" id="CHEBI:58272"/>
    </ligand>
</feature>
<dbReference type="GO" id="GO:0004618">
    <property type="term" value="F:phosphoglycerate kinase activity"/>
    <property type="evidence" value="ECO:0007669"/>
    <property type="project" value="UniProtKB-UniRule"/>
</dbReference>
<dbReference type="OrthoDB" id="9808460at2"/>
<dbReference type="InterPro" id="IPR015911">
    <property type="entry name" value="Phosphoglycerate_kinase_CS"/>
</dbReference>
<evidence type="ECO:0000256" key="8">
    <source>
        <dbReference type="ARBA" id="ARBA00022741"/>
    </source>
</evidence>
<dbReference type="CDD" id="cd00318">
    <property type="entry name" value="Phosphoglycerate_kinase"/>
    <property type="match status" value="1"/>
</dbReference>
<evidence type="ECO:0000256" key="10">
    <source>
        <dbReference type="ARBA" id="ARBA00022840"/>
    </source>
</evidence>
<feature type="binding site" evidence="11 12">
    <location>
        <begin position="58"/>
        <end position="61"/>
    </location>
    <ligand>
        <name>substrate</name>
    </ligand>
</feature>
<evidence type="ECO:0000313" key="16">
    <source>
        <dbReference type="Proteomes" id="UP000000379"/>
    </source>
</evidence>
<dbReference type="PANTHER" id="PTHR11406:SF23">
    <property type="entry name" value="PHOSPHOGLYCERATE KINASE 1, CHLOROPLASTIC-RELATED"/>
    <property type="match status" value="1"/>
</dbReference>
<dbReference type="EC" id="2.7.2.3" evidence="5 11"/>
<evidence type="ECO:0000256" key="3">
    <source>
        <dbReference type="ARBA" id="ARBA00008982"/>
    </source>
</evidence>
<dbReference type="HAMAP" id="MF_00145">
    <property type="entry name" value="Phosphoglyc_kinase"/>
    <property type="match status" value="1"/>
</dbReference>
<name>D7CSK9_TRURR</name>
<evidence type="ECO:0000256" key="4">
    <source>
        <dbReference type="ARBA" id="ARBA00011245"/>
    </source>
</evidence>
<dbReference type="HOGENOM" id="CLU_025427_0_2_0"/>
<dbReference type="eggNOG" id="COG0126">
    <property type="taxonomic scope" value="Bacteria"/>
</dbReference>
<dbReference type="FunFam" id="3.40.50.1260:FF:000006">
    <property type="entry name" value="Phosphoglycerate kinase"/>
    <property type="match status" value="1"/>
</dbReference>
<evidence type="ECO:0000256" key="9">
    <source>
        <dbReference type="ARBA" id="ARBA00022777"/>
    </source>
</evidence>
<dbReference type="Gene3D" id="3.40.50.1260">
    <property type="entry name" value="Phosphoglycerate kinase, N-terminal domain"/>
    <property type="match status" value="2"/>
</dbReference>
<dbReference type="RefSeq" id="WP_013178792.1">
    <property type="nucleotide sequence ID" value="NC_014221.1"/>
</dbReference>
<evidence type="ECO:0000313" key="15">
    <source>
        <dbReference type="EMBL" id="ADI15429.1"/>
    </source>
</evidence>